<keyword evidence="3" id="KW-1185">Reference proteome</keyword>
<evidence type="ECO:0000256" key="1">
    <source>
        <dbReference type="SAM" id="SignalP"/>
    </source>
</evidence>
<dbReference type="AlphaFoldDB" id="A0A0L0USQ8"/>
<accession>A0A0L0USQ8</accession>
<dbReference type="Proteomes" id="UP000054564">
    <property type="component" value="Unassembled WGS sequence"/>
</dbReference>
<dbReference type="EMBL" id="AJIL01000276">
    <property type="protein sequence ID" value="KNE90102.1"/>
    <property type="molecule type" value="Genomic_DNA"/>
</dbReference>
<proteinExistence type="predicted"/>
<comment type="caution">
    <text evidence="2">The sequence shown here is derived from an EMBL/GenBank/DDBJ whole genome shotgun (WGS) entry which is preliminary data.</text>
</comment>
<feature type="chain" id="PRO_5005549279" description="Secreted protein" evidence="1">
    <location>
        <begin position="30"/>
        <end position="166"/>
    </location>
</feature>
<sequence>MFRTKASNLRAYVTYVMAILLLHVQISEALLTPRPPNATLQHCARALQLTFGKAFGPNVNTYSCTTYKGVRYRCTDCNGGEQLNIKKQSDFTQMRWEGCVRSPDSRVGLATGVTVTTTKEFTAPIDRGVVELTGGQDGVAGEHFYKCAFNSYDDFNGHRPFCQTCV</sequence>
<keyword evidence="1" id="KW-0732">Signal</keyword>
<reference evidence="3" key="1">
    <citation type="submission" date="2014-03" db="EMBL/GenBank/DDBJ databases">
        <title>The Genome Sequence of Puccinia striiformis f. sp. tritici PST-78.</title>
        <authorList>
            <consortium name="The Broad Institute Genome Sequencing Platform"/>
            <person name="Cuomo C."/>
            <person name="Hulbert S."/>
            <person name="Chen X."/>
            <person name="Walker B."/>
            <person name="Young S.K."/>
            <person name="Zeng Q."/>
            <person name="Gargeya S."/>
            <person name="Fitzgerald M."/>
            <person name="Haas B."/>
            <person name="Abouelleil A."/>
            <person name="Alvarado L."/>
            <person name="Arachchi H.M."/>
            <person name="Berlin A.M."/>
            <person name="Chapman S.B."/>
            <person name="Goldberg J."/>
            <person name="Griggs A."/>
            <person name="Gujja S."/>
            <person name="Hansen M."/>
            <person name="Howarth C."/>
            <person name="Imamovic A."/>
            <person name="Larimer J."/>
            <person name="McCowan C."/>
            <person name="Montmayeur A."/>
            <person name="Murphy C."/>
            <person name="Neiman D."/>
            <person name="Pearson M."/>
            <person name="Priest M."/>
            <person name="Roberts A."/>
            <person name="Saif S."/>
            <person name="Shea T."/>
            <person name="Sisk P."/>
            <person name="Sykes S."/>
            <person name="Wortman J."/>
            <person name="Nusbaum C."/>
            <person name="Birren B."/>
        </authorList>
    </citation>
    <scope>NUCLEOTIDE SEQUENCE [LARGE SCALE GENOMIC DNA]</scope>
    <source>
        <strain evidence="3">race PST-78</strain>
    </source>
</reference>
<evidence type="ECO:0000313" key="2">
    <source>
        <dbReference type="EMBL" id="KNE90102.1"/>
    </source>
</evidence>
<gene>
    <name evidence="2" type="ORF">PSTG_16443</name>
</gene>
<evidence type="ECO:0000313" key="3">
    <source>
        <dbReference type="Proteomes" id="UP000054564"/>
    </source>
</evidence>
<organism evidence="2 3">
    <name type="scientific">Puccinia striiformis f. sp. tritici PST-78</name>
    <dbReference type="NCBI Taxonomy" id="1165861"/>
    <lineage>
        <taxon>Eukaryota</taxon>
        <taxon>Fungi</taxon>
        <taxon>Dikarya</taxon>
        <taxon>Basidiomycota</taxon>
        <taxon>Pucciniomycotina</taxon>
        <taxon>Pucciniomycetes</taxon>
        <taxon>Pucciniales</taxon>
        <taxon>Pucciniaceae</taxon>
        <taxon>Puccinia</taxon>
    </lineage>
</organism>
<feature type="signal peptide" evidence="1">
    <location>
        <begin position="1"/>
        <end position="29"/>
    </location>
</feature>
<evidence type="ECO:0008006" key="4">
    <source>
        <dbReference type="Google" id="ProtNLM"/>
    </source>
</evidence>
<protein>
    <recommendedName>
        <fullName evidence="4">Secreted protein</fullName>
    </recommendedName>
</protein>
<name>A0A0L0USQ8_9BASI</name>